<sequence>MACMKSLIPSASQSWSASRAVPNRANCSLSTRKWCFMAMTLPSPIVNKTVIGDRASLLTTLSHPQVLPSKVDDATKMIQLHERTQLALRKASGPTSTMKLIDTIQRLGIGYHFEEDVNGLLETFSELNFNEDLFTTALGFRLLRHNGYQISPSTMFNTIEKKKTEEGDDEHVWDTGVGEYQKLKEETYLTPEKMLAREPERGDWGPERRTEMKEAQNIILGVRGCGLGCTRLGLGCTRCLLAAQGWVTAGLGCWLHRGGCTRAVQDWAARGGCWLHRGGCAQGLCRTGLSGQRLRRGGCWAARGGCWLLAAGCTGAGCWLRRDVFHKFTDHNGKFKESLSKDINGMLSLHEASYLGSHGEDILSNAMEFTETRLKQSIPIMAPEFGTQVLQALELPRHFRMERLEARRFIEEYSGESDQSSCLLELAKLDYNKVQLLHQAELTEITRWWKQLGLVDKLSFGRDRPLECYLWTVGLLPEPKYSDCRIELAKTIAILLVIDDIFDTYGTLDELVLFTDAIQRWDLSAMEQLPQHMKVCYMALFNTTNEIGYKVLKDHGWNVIPHLKRTWIDMIEAFLVEAKWCNNGYVPKLEEYLENGVTTAGSYMALVHLFFLIGQGVTEETVGMMDPYPKLFSCSGRILRLWDDLGTATDEQERGDVASSIDCFIREKNLSSEEEGRRQVKRLIGGLWKELNGKLMDPNALPLPLIKTSFHMSRTAQVIYQHGDNNKFPSVDDCVESLFFTSIRF</sequence>
<dbReference type="CDD" id="cd00684">
    <property type="entry name" value="Terpene_cyclase_plant_C1"/>
    <property type="match status" value="1"/>
</dbReference>
<keyword evidence="1" id="KW-0479">Metal-binding</keyword>
<dbReference type="InterPro" id="IPR008949">
    <property type="entry name" value="Isoprenoid_synthase_dom_sf"/>
</dbReference>
<protein>
    <submittedName>
        <fullName evidence="5">Terpenoid cyclases/Protein prenyltransferases superfamily protein</fullName>
    </submittedName>
</protein>
<name>A0A7J0GQ89_9ERIC</name>
<dbReference type="EMBL" id="BJWL01000023">
    <property type="protein sequence ID" value="GFZ12951.1"/>
    <property type="molecule type" value="Genomic_DNA"/>
</dbReference>
<keyword evidence="5" id="KW-0808">Transferase</keyword>
<dbReference type="Gene3D" id="1.50.10.130">
    <property type="entry name" value="Terpene synthase, N-terminal domain"/>
    <property type="match status" value="2"/>
</dbReference>
<evidence type="ECO:0000259" key="3">
    <source>
        <dbReference type="Pfam" id="PF01397"/>
    </source>
</evidence>
<accession>A0A7J0GQ89</accession>
<reference evidence="5 6" key="1">
    <citation type="submission" date="2019-07" db="EMBL/GenBank/DDBJ databases">
        <title>De Novo Assembly of kiwifruit Actinidia rufa.</title>
        <authorList>
            <person name="Sugita-Konishi S."/>
            <person name="Sato K."/>
            <person name="Mori E."/>
            <person name="Abe Y."/>
            <person name="Kisaki G."/>
            <person name="Hamano K."/>
            <person name="Suezawa K."/>
            <person name="Otani M."/>
            <person name="Fukuda T."/>
            <person name="Manabe T."/>
            <person name="Gomi K."/>
            <person name="Tabuchi M."/>
            <person name="Akimitsu K."/>
            <person name="Kataoka I."/>
        </authorList>
    </citation>
    <scope>NUCLEOTIDE SEQUENCE [LARGE SCALE GENOMIC DNA]</scope>
    <source>
        <strain evidence="6">cv. Fuchu</strain>
    </source>
</reference>
<dbReference type="OrthoDB" id="1936865at2759"/>
<dbReference type="GO" id="GO:0010333">
    <property type="term" value="F:terpene synthase activity"/>
    <property type="evidence" value="ECO:0007669"/>
    <property type="project" value="InterPro"/>
</dbReference>
<dbReference type="InterPro" id="IPR008930">
    <property type="entry name" value="Terpenoid_cyclase/PrenylTrfase"/>
</dbReference>
<dbReference type="InterPro" id="IPR036965">
    <property type="entry name" value="Terpene_synth_N_sf"/>
</dbReference>
<dbReference type="InterPro" id="IPR005630">
    <property type="entry name" value="Terpene_synthase_metal-bd"/>
</dbReference>
<dbReference type="InterPro" id="IPR034741">
    <property type="entry name" value="Terpene_cyclase-like_1_C"/>
</dbReference>
<gene>
    <name evidence="5" type="ORF">Acr_23g0013360</name>
</gene>
<dbReference type="Gene3D" id="1.10.600.10">
    <property type="entry name" value="Farnesyl Diphosphate Synthase"/>
    <property type="match status" value="1"/>
</dbReference>
<dbReference type="Pfam" id="PF01397">
    <property type="entry name" value="Terpene_synth"/>
    <property type="match status" value="2"/>
</dbReference>
<dbReference type="PANTHER" id="PTHR31225">
    <property type="entry name" value="OS04G0344100 PROTEIN-RELATED"/>
    <property type="match status" value="1"/>
</dbReference>
<dbReference type="Proteomes" id="UP000585474">
    <property type="component" value="Unassembled WGS sequence"/>
</dbReference>
<dbReference type="GO" id="GO:0016102">
    <property type="term" value="P:diterpenoid biosynthetic process"/>
    <property type="evidence" value="ECO:0007669"/>
    <property type="project" value="InterPro"/>
</dbReference>
<comment type="caution">
    <text evidence="5">The sequence shown here is derived from an EMBL/GenBank/DDBJ whole genome shotgun (WGS) entry which is preliminary data.</text>
</comment>
<evidence type="ECO:0000313" key="5">
    <source>
        <dbReference type="EMBL" id="GFZ12951.1"/>
    </source>
</evidence>
<dbReference type="AlphaFoldDB" id="A0A7J0GQ89"/>
<dbReference type="SFLD" id="SFLDG01019">
    <property type="entry name" value="Terpene_Cyclase_Like_1_C_Termi"/>
    <property type="match status" value="1"/>
</dbReference>
<dbReference type="PANTHER" id="PTHR31225:SF137">
    <property type="entry name" value="TERPENE SYNTHASE 11-RELATED"/>
    <property type="match status" value="1"/>
</dbReference>
<feature type="domain" description="Terpene synthase N-terminal" evidence="3">
    <location>
        <begin position="317"/>
        <end position="379"/>
    </location>
</feature>
<dbReference type="SUPFAM" id="SSF48576">
    <property type="entry name" value="Terpenoid synthases"/>
    <property type="match status" value="1"/>
</dbReference>
<dbReference type="InterPro" id="IPR044814">
    <property type="entry name" value="Terpene_cyclase_plant_C1"/>
</dbReference>
<keyword evidence="6" id="KW-1185">Reference proteome</keyword>
<evidence type="ECO:0000256" key="1">
    <source>
        <dbReference type="ARBA" id="ARBA00022723"/>
    </source>
</evidence>
<dbReference type="SUPFAM" id="SSF48239">
    <property type="entry name" value="Terpenoid cyclases/Protein prenyltransferases"/>
    <property type="match status" value="2"/>
</dbReference>
<organism evidence="5 6">
    <name type="scientific">Actinidia rufa</name>
    <dbReference type="NCBI Taxonomy" id="165716"/>
    <lineage>
        <taxon>Eukaryota</taxon>
        <taxon>Viridiplantae</taxon>
        <taxon>Streptophyta</taxon>
        <taxon>Embryophyta</taxon>
        <taxon>Tracheophyta</taxon>
        <taxon>Spermatophyta</taxon>
        <taxon>Magnoliopsida</taxon>
        <taxon>eudicotyledons</taxon>
        <taxon>Gunneridae</taxon>
        <taxon>Pentapetalae</taxon>
        <taxon>asterids</taxon>
        <taxon>Ericales</taxon>
        <taxon>Actinidiaceae</taxon>
        <taxon>Actinidia</taxon>
    </lineage>
</organism>
<dbReference type="InterPro" id="IPR001906">
    <property type="entry name" value="Terpene_synth_N"/>
</dbReference>
<dbReference type="FunFam" id="1.10.600.10:FF:000007">
    <property type="entry name" value="Isoprene synthase, chloroplastic"/>
    <property type="match status" value="1"/>
</dbReference>
<evidence type="ECO:0000256" key="2">
    <source>
        <dbReference type="ARBA" id="ARBA00022842"/>
    </source>
</evidence>
<feature type="domain" description="Terpene synthase metal-binding" evidence="4">
    <location>
        <begin position="450"/>
        <end position="690"/>
    </location>
</feature>
<keyword evidence="2" id="KW-0460">Magnesium</keyword>
<dbReference type="GO" id="GO:0000287">
    <property type="term" value="F:magnesium ion binding"/>
    <property type="evidence" value="ECO:0007669"/>
    <property type="project" value="InterPro"/>
</dbReference>
<dbReference type="GO" id="GO:0016740">
    <property type="term" value="F:transferase activity"/>
    <property type="evidence" value="ECO:0007669"/>
    <property type="project" value="UniProtKB-KW"/>
</dbReference>
<dbReference type="InterPro" id="IPR050148">
    <property type="entry name" value="Terpene_synthase-like"/>
</dbReference>
<dbReference type="SFLD" id="SFLDS00005">
    <property type="entry name" value="Isoprenoid_Synthase_Type_I"/>
    <property type="match status" value="1"/>
</dbReference>
<evidence type="ECO:0000313" key="6">
    <source>
        <dbReference type="Proteomes" id="UP000585474"/>
    </source>
</evidence>
<evidence type="ECO:0000259" key="4">
    <source>
        <dbReference type="Pfam" id="PF03936"/>
    </source>
</evidence>
<dbReference type="Pfam" id="PF03936">
    <property type="entry name" value="Terpene_synth_C"/>
    <property type="match status" value="1"/>
</dbReference>
<feature type="domain" description="Terpene synthase N-terminal" evidence="3">
    <location>
        <begin position="79"/>
        <end position="164"/>
    </location>
</feature>
<proteinExistence type="predicted"/>